<organism evidence="3 4">
    <name type="scientific">Artemisia annua</name>
    <name type="common">Sweet wormwood</name>
    <dbReference type="NCBI Taxonomy" id="35608"/>
    <lineage>
        <taxon>Eukaryota</taxon>
        <taxon>Viridiplantae</taxon>
        <taxon>Streptophyta</taxon>
        <taxon>Embryophyta</taxon>
        <taxon>Tracheophyta</taxon>
        <taxon>Spermatophyta</taxon>
        <taxon>Magnoliopsida</taxon>
        <taxon>eudicotyledons</taxon>
        <taxon>Gunneridae</taxon>
        <taxon>Pentapetalae</taxon>
        <taxon>asterids</taxon>
        <taxon>campanulids</taxon>
        <taxon>Asterales</taxon>
        <taxon>Asteraceae</taxon>
        <taxon>Asteroideae</taxon>
        <taxon>Anthemideae</taxon>
        <taxon>Artemisiinae</taxon>
        <taxon>Artemisia</taxon>
    </lineage>
</organism>
<evidence type="ECO:0000313" key="4">
    <source>
        <dbReference type="Proteomes" id="UP000245207"/>
    </source>
</evidence>
<keyword evidence="1" id="KW-1133">Transmembrane helix</keyword>
<dbReference type="OrthoDB" id="1435187at2759"/>
<dbReference type="Proteomes" id="UP000245207">
    <property type="component" value="Unassembled WGS sequence"/>
</dbReference>
<dbReference type="Pfam" id="PF08387">
    <property type="entry name" value="FBD"/>
    <property type="match status" value="1"/>
</dbReference>
<name>A0A2U1MP68_ARTAN</name>
<reference evidence="3 4" key="1">
    <citation type="journal article" date="2018" name="Mol. Plant">
        <title>The genome of Artemisia annua provides insight into the evolution of Asteraceae family and artemisinin biosynthesis.</title>
        <authorList>
            <person name="Shen Q."/>
            <person name="Zhang L."/>
            <person name="Liao Z."/>
            <person name="Wang S."/>
            <person name="Yan T."/>
            <person name="Shi P."/>
            <person name="Liu M."/>
            <person name="Fu X."/>
            <person name="Pan Q."/>
            <person name="Wang Y."/>
            <person name="Lv Z."/>
            <person name="Lu X."/>
            <person name="Zhang F."/>
            <person name="Jiang W."/>
            <person name="Ma Y."/>
            <person name="Chen M."/>
            <person name="Hao X."/>
            <person name="Li L."/>
            <person name="Tang Y."/>
            <person name="Lv G."/>
            <person name="Zhou Y."/>
            <person name="Sun X."/>
            <person name="Brodelius P.E."/>
            <person name="Rose J.K.C."/>
            <person name="Tang K."/>
        </authorList>
    </citation>
    <scope>NUCLEOTIDE SEQUENCE [LARGE SCALE GENOMIC DNA]</scope>
    <source>
        <strain evidence="4">cv. Huhao1</strain>
        <tissue evidence="3">Leaf</tissue>
    </source>
</reference>
<keyword evidence="1" id="KW-0812">Transmembrane</keyword>
<sequence>MKYLTSLVEATASFDEYNYLWLELLQKISRAKSLSLAKPDGVPPRLCLPKFPNLKYLDLKGFLRSRRLLILQFLENSSELERLCVEELRGAQVVESEAFCWSVPQLVPTCMLKNLRTMKLANCRGENPDIQFIEYILGNALVLKNLTISRDVLPPGQELCLFTELLKFPRASRDCEILFIGEYIEKAISCSTKKTYNPSNFVYHYNRVEQEFIPHRPEEKLITCLYSSKSRLTFVPSGTSDKIGTIQRRLAWPLRKDDTHKSRNGPNFFLRVHLFPACKNLRHVCLRTKDLPDPSGSLTYQILQVPSLLKGLSFVFFMHTAYLTDNLALVSALLGFPILAGVILLSKSQRHKLHTRAVFGHLKNQVEKAKVTCSLVTSFLVFELKHSA</sequence>
<keyword evidence="4" id="KW-1185">Reference proteome</keyword>
<comment type="caution">
    <text evidence="3">The sequence shown here is derived from an EMBL/GenBank/DDBJ whole genome shotgun (WGS) entry which is preliminary data.</text>
</comment>
<evidence type="ECO:0000313" key="3">
    <source>
        <dbReference type="EMBL" id="PWA63038.1"/>
    </source>
</evidence>
<evidence type="ECO:0000256" key="1">
    <source>
        <dbReference type="SAM" id="Phobius"/>
    </source>
</evidence>
<dbReference type="PANTHER" id="PTHR31900:SF31">
    <property type="entry name" value="F-BOX_LRR-REPEAT PROTEIN 13-LIKE"/>
    <property type="match status" value="1"/>
</dbReference>
<dbReference type="AlphaFoldDB" id="A0A2U1MP68"/>
<dbReference type="InterPro" id="IPR050232">
    <property type="entry name" value="FBL13/AtMIF1-like"/>
</dbReference>
<gene>
    <name evidence="3" type="ORF">CTI12_AA357910</name>
</gene>
<accession>A0A2U1MP68</accession>
<dbReference type="PANTHER" id="PTHR31900">
    <property type="entry name" value="F-BOX/RNI SUPERFAMILY PROTEIN-RELATED"/>
    <property type="match status" value="1"/>
</dbReference>
<dbReference type="SMART" id="SM00579">
    <property type="entry name" value="FBD"/>
    <property type="match status" value="1"/>
</dbReference>
<keyword evidence="1" id="KW-0472">Membrane</keyword>
<proteinExistence type="predicted"/>
<dbReference type="InterPro" id="IPR006566">
    <property type="entry name" value="FBD"/>
</dbReference>
<dbReference type="EMBL" id="PKPP01004725">
    <property type="protein sequence ID" value="PWA63038.1"/>
    <property type="molecule type" value="Genomic_DNA"/>
</dbReference>
<protein>
    <submittedName>
        <fullName evidence="3">FBD-like protein</fullName>
    </submittedName>
</protein>
<feature type="domain" description="FBD" evidence="2">
    <location>
        <begin position="109"/>
        <end position="180"/>
    </location>
</feature>
<evidence type="ECO:0000259" key="2">
    <source>
        <dbReference type="SMART" id="SM00579"/>
    </source>
</evidence>
<feature type="transmembrane region" description="Helical" evidence="1">
    <location>
        <begin position="327"/>
        <end position="346"/>
    </location>
</feature>